<dbReference type="GO" id="GO:0005545">
    <property type="term" value="F:1-phosphatidylinositol binding"/>
    <property type="evidence" value="ECO:0007669"/>
    <property type="project" value="InterPro"/>
</dbReference>
<dbReference type="OrthoDB" id="2793019at2759"/>
<dbReference type="GO" id="GO:0030276">
    <property type="term" value="F:clathrin binding"/>
    <property type="evidence" value="ECO:0007669"/>
    <property type="project" value="InterPro"/>
</dbReference>
<feature type="transmembrane region" description="Helical" evidence="1">
    <location>
        <begin position="48"/>
        <end position="74"/>
    </location>
</feature>
<feature type="transmembrane region" description="Helical" evidence="1">
    <location>
        <begin position="209"/>
        <end position="229"/>
    </location>
</feature>
<evidence type="ECO:0000256" key="1">
    <source>
        <dbReference type="SAM" id="Phobius"/>
    </source>
</evidence>
<evidence type="ECO:0000313" key="4">
    <source>
        <dbReference type="Proteomes" id="UP000015241"/>
    </source>
</evidence>
<feature type="transmembrane region" description="Helical" evidence="1">
    <location>
        <begin position="129"/>
        <end position="147"/>
    </location>
</feature>
<dbReference type="Gene3D" id="1.20.58.150">
    <property type="entry name" value="ANTH domain"/>
    <property type="match status" value="1"/>
</dbReference>
<dbReference type="InterPro" id="IPR014712">
    <property type="entry name" value="ANTH_dom_sf"/>
</dbReference>
<dbReference type="STRING" id="743788.S8F899"/>
<dbReference type="AlphaFoldDB" id="S8F899"/>
<dbReference type="Proteomes" id="UP000015241">
    <property type="component" value="Unassembled WGS sequence"/>
</dbReference>
<name>S8F899_FOMSC</name>
<feature type="transmembrane region" description="Helical" evidence="1">
    <location>
        <begin position="167"/>
        <end position="188"/>
    </location>
</feature>
<dbReference type="GO" id="GO:0048268">
    <property type="term" value="P:clathrin coat assembly"/>
    <property type="evidence" value="ECO:0007669"/>
    <property type="project" value="InterPro"/>
</dbReference>
<keyword evidence="1" id="KW-0812">Transmembrane</keyword>
<dbReference type="PANTHER" id="PTHR40465:SF1">
    <property type="entry name" value="DUF6534 DOMAIN-CONTAINING PROTEIN"/>
    <property type="match status" value="1"/>
</dbReference>
<dbReference type="PANTHER" id="PTHR40465">
    <property type="entry name" value="CHROMOSOME 1, WHOLE GENOME SHOTGUN SEQUENCE"/>
    <property type="match status" value="1"/>
</dbReference>
<dbReference type="eggNOG" id="KOG0251">
    <property type="taxonomic scope" value="Eukaryota"/>
</dbReference>
<organism evidence="3 4">
    <name type="scientific">Fomitopsis schrenkii</name>
    <name type="common">Brown rot fungus</name>
    <dbReference type="NCBI Taxonomy" id="2126942"/>
    <lineage>
        <taxon>Eukaryota</taxon>
        <taxon>Fungi</taxon>
        <taxon>Dikarya</taxon>
        <taxon>Basidiomycota</taxon>
        <taxon>Agaricomycotina</taxon>
        <taxon>Agaricomycetes</taxon>
        <taxon>Polyporales</taxon>
        <taxon>Fomitopsis</taxon>
    </lineage>
</organism>
<dbReference type="InterPro" id="IPR011417">
    <property type="entry name" value="ANTH_dom"/>
</dbReference>
<gene>
    <name evidence="3" type="ORF">FOMPIDRAFT_89611</name>
</gene>
<keyword evidence="1" id="KW-0472">Membrane</keyword>
<dbReference type="EMBL" id="KE504171">
    <property type="protein sequence ID" value="EPS97875.1"/>
    <property type="molecule type" value="Genomic_DNA"/>
</dbReference>
<proteinExistence type="predicted"/>
<evidence type="ECO:0000313" key="3">
    <source>
        <dbReference type="EMBL" id="EPS97875.1"/>
    </source>
</evidence>
<keyword evidence="4" id="KW-1185">Reference proteome</keyword>
<reference evidence="3 4" key="1">
    <citation type="journal article" date="2012" name="Science">
        <title>The Paleozoic origin of enzymatic lignin decomposition reconstructed from 31 fungal genomes.</title>
        <authorList>
            <person name="Floudas D."/>
            <person name="Binder M."/>
            <person name="Riley R."/>
            <person name="Barry K."/>
            <person name="Blanchette R.A."/>
            <person name="Henrissat B."/>
            <person name="Martinez A.T."/>
            <person name="Otillar R."/>
            <person name="Spatafora J.W."/>
            <person name="Yadav J.S."/>
            <person name="Aerts A."/>
            <person name="Benoit I."/>
            <person name="Boyd A."/>
            <person name="Carlson A."/>
            <person name="Copeland A."/>
            <person name="Coutinho P.M."/>
            <person name="de Vries R.P."/>
            <person name="Ferreira P."/>
            <person name="Findley K."/>
            <person name="Foster B."/>
            <person name="Gaskell J."/>
            <person name="Glotzer D."/>
            <person name="Gorecki P."/>
            <person name="Heitman J."/>
            <person name="Hesse C."/>
            <person name="Hori C."/>
            <person name="Igarashi K."/>
            <person name="Jurgens J.A."/>
            <person name="Kallen N."/>
            <person name="Kersten P."/>
            <person name="Kohler A."/>
            <person name="Kuees U."/>
            <person name="Kumar T.K.A."/>
            <person name="Kuo A."/>
            <person name="LaButti K."/>
            <person name="Larrondo L.F."/>
            <person name="Lindquist E."/>
            <person name="Ling A."/>
            <person name="Lombard V."/>
            <person name="Lucas S."/>
            <person name="Lundell T."/>
            <person name="Martin R."/>
            <person name="McLaughlin D.J."/>
            <person name="Morgenstern I."/>
            <person name="Morin E."/>
            <person name="Murat C."/>
            <person name="Nagy L.G."/>
            <person name="Nolan M."/>
            <person name="Ohm R.A."/>
            <person name="Patyshakuliyeva A."/>
            <person name="Rokas A."/>
            <person name="Ruiz-Duenas F.J."/>
            <person name="Sabat G."/>
            <person name="Salamov A."/>
            <person name="Samejima M."/>
            <person name="Schmutz J."/>
            <person name="Slot J.C."/>
            <person name="St John F."/>
            <person name="Stenlid J."/>
            <person name="Sun H."/>
            <person name="Sun S."/>
            <person name="Syed K."/>
            <person name="Tsang A."/>
            <person name="Wiebenga A."/>
            <person name="Young D."/>
            <person name="Pisabarro A."/>
            <person name="Eastwood D.C."/>
            <person name="Martin F."/>
            <person name="Cullen D."/>
            <person name="Grigoriev I.V."/>
            <person name="Hibbett D.S."/>
        </authorList>
    </citation>
    <scope>NUCLEOTIDE SEQUENCE</scope>
    <source>
        <strain evidence="4">FP-58527</strain>
    </source>
</reference>
<dbReference type="Pfam" id="PF07651">
    <property type="entry name" value="ANTH"/>
    <property type="match status" value="1"/>
</dbReference>
<feature type="transmembrane region" description="Helical" evidence="1">
    <location>
        <begin position="94"/>
        <end position="117"/>
    </location>
</feature>
<protein>
    <recommendedName>
        <fullName evidence="2">AP180 N-terminal homology (ANTH) domain-containing protein</fullName>
    </recommendedName>
</protein>
<sequence>MSTRSLELESTIGDVFIGAVLSAALYGTTLAQFAHYCEDYFRHDSLHVKALVCLMMMLDTLMAVSDAGTCWYYTVRHHGNASALQDSPRFFALAYAALRATIFIVQLFYVRGIWILLKRYELGRKARVALTLPPVVFSTLALVGVYANVSSGWDIDKVYSASEAPTTINSTTAAAADIYICVLLWWALRSRITGFRNTDSLIRKLAGYIVTRGILTTIVQIALVITFYLDDLDKLEELNITALRMLVKDLLILFQACNEGIINVLEHYFEMFRTDVEEALNTYWQFCKETERVVENLGVAKKLQNILNVPIPNLR</sequence>
<dbReference type="SUPFAM" id="SSF89009">
    <property type="entry name" value="GAT-like domain"/>
    <property type="match status" value="1"/>
</dbReference>
<dbReference type="InParanoid" id="S8F899"/>
<accession>S8F899</accession>
<keyword evidence="1" id="KW-1133">Transmembrane helix</keyword>
<evidence type="ECO:0000259" key="2">
    <source>
        <dbReference type="Pfam" id="PF07651"/>
    </source>
</evidence>
<feature type="domain" description="AP180 N-terminal homology (ANTH)" evidence="2">
    <location>
        <begin position="224"/>
        <end position="314"/>
    </location>
</feature>
<dbReference type="GO" id="GO:0030136">
    <property type="term" value="C:clathrin-coated vesicle"/>
    <property type="evidence" value="ECO:0007669"/>
    <property type="project" value="InterPro"/>
</dbReference>
<dbReference type="HOGENOM" id="CLU_882894_0_0_1"/>
<feature type="transmembrane region" description="Helical" evidence="1">
    <location>
        <begin position="15"/>
        <end position="36"/>
    </location>
</feature>